<feature type="transmembrane region" description="Helical" evidence="1">
    <location>
        <begin position="106"/>
        <end position="133"/>
    </location>
</feature>
<dbReference type="RefSeq" id="WP_316663854.1">
    <property type="nucleotide sequence ID" value="NZ_CATZBU010000001.1"/>
</dbReference>
<feature type="transmembrane region" description="Helical" evidence="1">
    <location>
        <begin position="41"/>
        <end position="60"/>
    </location>
</feature>
<organism evidence="2 3">
    <name type="scientific">Ralstonia psammae</name>
    <dbReference type="NCBI Taxonomy" id="3058598"/>
    <lineage>
        <taxon>Bacteria</taxon>
        <taxon>Pseudomonadati</taxon>
        <taxon>Pseudomonadota</taxon>
        <taxon>Betaproteobacteria</taxon>
        <taxon>Burkholderiales</taxon>
        <taxon>Burkholderiaceae</taxon>
        <taxon>Ralstonia</taxon>
    </lineage>
</organism>
<keyword evidence="1" id="KW-0812">Transmembrane</keyword>
<comment type="caution">
    <text evidence="2">The sequence shown here is derived from an EMBL/GenBank/DDBJ whole genome shotgun (WGS) entry which is preliminary data.</text>
</comment>
<accession>A0ABM9J071</accession>
<gene>
    <name evidence="2" type="ORF">LMG19083_00368</name>
</gene>
<keyword evidence="3" id="KW-1185">Reference proteome</keyword>
<name>A0ABM9J071_9RALS</name>
<dbReference type="Proteomes" id="UP001189813">
    <property type="component" value="Unassembled WGS sequence"/>
</dbReference>
<dbReference type="EMBL" id="CATZBU010000001">
    <property type="protein sequence ID" value="CAJ0778085.1"/>
    <property type="molecule type" value="Genomic_DNA"/>
</dbReference>
<dbReference type="InterPro" id="IPR046513">
    <property type="entry name" value="DUF6691"/>
</dbReference>
<keyword evidence="1" id="KW-0472">Membrane</keyword>
<evidence type="ECO:0000313" key="2">
    <source>
        <dbReference type="EMBL" id="CAJ0778085.1"/>
    </source>
</evidence>
<dbReference type="Pfam" id="PF20398">
    <property type="entry name" value="DUF6691"/>
    <property type="match status" value="1"/>
</dbReference>
<feature type="transmembrane region" description="Helical" evidence="1">
    <location>
        <begin position="80"/>
        <end position="100"/>
    </location>
</feature>
<keyword evidence="1" id="KW-1133">Transmembrane helix</keyword>
<evidence type="ECO:0000313" key="3">
    <source>
        <dbReference type="Proteomes" id="UP001189813"/>
    </source>
</evidence>
<evidence type="ECO:0008006" key="4">
    <source>
        <dbReference type="Google" id="ProtNLM"/>
    </source>
</evidence>
<sequence length="137" mass="13964">MAIVIALVAGLLFGAGLIVSGMANPAKVLGFLDLFGQWDPSLAFVMAGAIAVGVIAFFVARRRGRSWLGTLIQFPSTTGVTARLVLGSAVFGIGWGLAGFCPGPALVALGAGVPKAVGFVAAMLAGMAVFSWLQRKQ</sequence>
<evidence type="ECO:0000256" key="1">
    <source>
        <dbReference type="SAM" id="Phobius"/>
    </source>
</evidence>
<proteinExistence type="predicted"/>
<protein>
    <recommendedName>
        <fullName evidence="4">YeeE/YedE family protein</fullName>
    </recommendedName>
</protein>
<reference evidence="2 3" key="1">
    <citation type="submission" date="2023-07" db="EMBL/GenBank/DDBJ databases">
        <authorList>
            <person name="Peeters C."/>
        </authorList>
    </citation>
    <scope>NUCLEOTIDE SEQUENCE [LARGE SCALE GENOMIC DNA]</scope>
    <source>
        <strain evidence="2 3">LMG 19083</strain>
    </source>
</reference>